<proteinExistence type="predicted"/>
<feature type="compositionally biased region" description="Polar residues" evidence="1">
    <location>
        <begin position="174"/>
        <end position="198"/>
    </location>
</feature>
<name>A0A9P9EQF1_9HYPO</name>
<protein>
    <submittedName>
        <fullName evidence="2">Uncharacterized protein</fullName>
    </submittedName>
</protein>
<keyword evidence="3" id="KW-1185">Reference proteome</keyword>
<dbReference type="Proteomes" id="UP000717696">
    <property type="component" value="Unassembled WGS sequence"/>
</dbReference>
<evidence type="ECO:0000256" key="1">
    <source>
        <dbReference type="SAM" id="MobiDB-lite"/>
    </source>
</evidence>
<organism evidence="2 3">
    <name type="scientific">Dactylonectria estremocensis</name>
    <dbReference type="NCBI Taxonomy" id="1079267"/>
    <lineage>
        <taxon>Eukaryota</taxon>
        <taxon>Fungi</taxon>
        <taxon>Dikarya</taxon>
        <taxon>Ascomycota</taxon>
        <taxon>Pezizomycotina</taxon>
        <taxon>Sordariomycetes</taxon>
        <taxon>Hypocreomycetidae</taxon>
        <taxon>Hypocreales</taxon>
        <taxon>Nectriaceae</taxon>
        <taxon>Dactylonectria</taxon>
    </lineage>
</organism>
<gene>
    <name evidence="2" type="ORF">B0J13DRAFT_526763</name>
</gene>
<sequence>MHDEIRNSQNTFPLWNQPYRQSRCQQQRNLAEAPKKTAYREDDVLKTVSFLRALVQLATKASQARQGEADVSVPLNTQIAHSPMPNGATSKADVNPDIDWTSIGRAETGKTVLWPFVRAQSIDQTASKTVWAKAPCLTCVQIHSACHREFTISLRTSLSHIPPRHMHLRLPSPTKESAQLPKMSSTNEQASSTVSNVSPPVYTKSPLSCSGSGEKSLAVGPTGGPEQTRATDTRQMFIDDGGLPEVVIFHQADKFDSAPETPDSYSQGVPPAIPNPMVDTCRRHDLVDNDGWRRCCSVRTQLKKPCEPLLQELQPQSGISTSRRANATVGYTRSLERGVEVPLGWFQRGLRIGRR</sequence>
<dbReference type="AlphaFoldDB" id="A0A9P9EQF1"/>
<comment type="caution">
    <text evidence="2">The sequence shown here is derived from an EMBL/GenBank/DDBJ whole genome shotgun (WGS) entry which is preliminary data.</text>
</comment>
<reference evidence="2" key="1">
    <citation type="journal article" date="2021" name="Nat. Commun.">
        <title>Genetic determinants of endophytism in the Arabidopsis root mycobiome.</title>
        <authorList>
            <person name="Mesny F."/>
            <person name="Miyauchi S."/>
            <person name="Thiergart T."/>
            <person name="Pickel B."/>
            <person name="Atanasova L."/>
            <person name="Karlsson M."/>
            <person name="Huettel B."/>
            <person name="Barry K.W."/>
            <person name="Haridas S."/>
            <person name="Chen C."/>
            <person name="Bauer D."/>
            <person name="Andreopoulos W."/>
            <person name="Pangilinan J."/>
            <person name="LaButti K."/>
            <person name="Riley R."/>
            <person name="Lipzen A."/>
            <person name="Clum A."/>
            <person name="Drula E."/>
            <person name="Henrissat B."/>
            <person name="Kohler A."/>
            <person name="Grigoriev I.V."/>
            <person name="Martin F.M."/>
            <person name="Hacquard S."/>
        </authorList>
    </citation>
    <scope>NUCLEOTIDE SEQUENCE</scope>
    <source>
        <strain evidence="2">MPI-CAGE-AT-0021</strain>
    </source>
</reference>
<evidence type="ECO:0000313" key="3">
    <source>
        <dbReference type="Proteomes" id="UP000717696"/>
    </source>
</evidence>
<feature type="region of interest" description="Disordered" evidence="1">
    <location>
        <begin position="164"/>
        <end position="229"/>
    </location>
</feature>
<evidence type="ECO:0000313" key="2">
    <source>
        <dbReference type="EMBL" id="KAH7141521.1"/>
    </source>
</evidence>
<accession>A0A9P9EQF1</accession>
<dbReference type="EMBL" id="JAGMUU010000012">
    <property type="protein sequence ID" value="KAH7141521.1"/>
    <property type="molecule type" value="Genomic_DNA"/>
</dbReference>